<name>A0A9P7DXJ0_9AGAM</name>
<sequence length="117" mass="13517">MFSSTLPSHSPSVNMQQNMAQLVIGQIFTLKVLFDTVKNLAASMFSFILHVKSYGSARNRATRLLFCVESRQYGWCELTVFRGVDPEDLENTRDLMHQILASQVYRQRSRAQERERS</sequence>
<comment type="caution">
    <text evidence="1">The sequence shown here is derived from an EMBL/GenBank/DDBJ whole genome shotgun (WGS) entry which is preliminary data.</text>
</comment>
<dbReference type="Proteomes" id="UP000807769">
    <property type="component" value="Unassembled WGS sequence"/>
</dbReference>
<dbReference type="RefSeq" id="XP_041187251.1">
    <property type="nucleotide sequence ID" value="XM_041337047.1"/>
</dbReference>
<accession>A0A9P7DXJ0</accession>
<organism evidence="1 2">
    <name type="scientific">Suillus subaureus</name>
    <dbReference type="NCBI Taxonomy" id="48587"/>
    <lineage>
        <taxon>Eukaryota</taxon>
        <taxon>Fungi</taxon>
        <taxon>Dikarya</taxon>
        <taxon>Basidiomycota</taxon>
        <taxon>Agaricomycotina</taxon>
        <taxon>Agaricomycetes</taxon>
        <taxon>Agaricomycetidae</taxon>
        <taxon>Boletales</taxon>
        <taxon>Suillineae</taxon>
        <taxon>Suillaceae</taxon>
        <taxon>Suillus</taxon>
    </lineage>
</organism>
<evidence type="ECO:0000313" key="2">
    <source>
        <dbReference type="Proteomes" id="UP000807769"/>
    </source>
</evidence>
<evidence type="ECO:0000313" key="1">
    <source>
        <dbReference type="EMBL" id="KAG1805468.1"/>
    </source>
</evidence>
<proteinExistence type="predicted"/>
<dbReference type="EMBL" id="JABBWG010000053">
    <property type="protein sequence ID" value="KAG1805468.1"/>
    <property type="molecule type" value="Genomic_DNA"/>
</dbReference>
<dbReference type="AlphaFoldDB" id="A0A9P7DXJ0"/>
<dbReference type="GeneID" id="64631063"/>
<keyword evidence="2" id="KW-1185">Reference proteome</keyword>
<protein>
    <submittedName>
        <fullName evidence="1">Uncharacterized protein</fullName>
    </submittedName>
</protein>
<reference evidence="1" key="1">
    <citation type="journal article" date="2020" name="New Phytol.">
        <title>Comparative genomics reveals dynamic genome evolution in host specialist ectomycorrhizal fungi.</title>
        <authorList>
            <person name="Lofgren L.A."/>
            <person name="Nguyen N.H."/>
            <person name="Vilgalys R."/>
            <person name="Ruytinx J."/>
            <person name="Liao H.L."/>
            <person name="Branco S."/>
            <person name="Kuo A."/>
            <person name="LaButti K."/>
            <person name="Lipzen A."/>
            <person name="Andreopoulos W."/>
            <person name="Pangilinan J."/>
            <person name="Riley R."/>
            <person name="Hundley H."/>
            <person name="Na H."/>
            <person name="Barry K."/>
            <person name="Grigoriev I.V."/>
            <person name="Stajich J.E."/>
            <person name="Kennedy P.G."/>
        </authorList>
    </citation>
    <scope>NUCLEOTIDE SEQUENCE</scope>
    <source>
        <strain evidence="1">MN1</strain>
    </source>
</reference>
<gene>
    <name evidence="1" type="ORF">BJ212DRAFT_1392028</name>
</gene>